<protein>
    <submittedName>
        <fullName evidence="1">Amidase</fullName>
    </submittedName>
</protein>
<organism evidence="1 2">
    <name type="scientific">Aristaeella hokkaidonensis</name>
    <dbReference type="NCBI Taxonomy" id="3046382"/>
    <lineage>
        <taxon>Bacteria</taxon>
        <taxon>Bacillati</taxon>
        <taxon>Bacillota</taxon>
        <taxon>Clostridia</taxon>
        <taxon>Eubacteriales</taxon>
        <taxon>Aristaeellaceae</taxon>
        <taxon>Aristaeella</taxon>
    </lineage>
</organism>
<evidence type="ECO:0000313" key="1">
    <source>
        <dbReference type="EMBL" id="QUC65990.1"/>
    </source>
</evidence>
<reference evidence="1" key="1">
    <citation type="submission" date="2021-01" db="EMBL/GenBank/DDBJ databases">
        <title>Complete genome sequence of Clostridiales bacterium R-7.</title>
        <authorList>
            <person name="Mahoney-Kurpe S.C."/>
            <person name="Palevich N."/>
            <person name="Koike S."/>
            <person name="Moon C.D."/>
            <person name="Attwood G.T."/>
        </authorList>
    </citation>
    <scope>NUCLEOTIDE SEQUENCE</scope>
    <source>
        <strain evidence="1">R-7</strain>
    </source>
</reference>
<dbReference type="EMBL" id="CP068393">
    <property type="protein sequence ID" value="QUC65990.1"/>
    <property type="molecule type" value="Genomic_DNA"/>
</dbReference>
<evidence type="ECO:0000313" key="2">
    <source>
        <dbReference type="Proteomes" id="UP000682782"/>
    </source>
</evidence>
<keyword evidence="2" id="KW-1185">Reference proteome</keyword>
<gene>
    <name evidence="1" type="ORF">JYE49_08890</name>
</gene>
<name>A0AC61MUK7_9FIRM</name>
<accession>A0AC61MUK7</accession>
<proteinExistence type="predicted"/>
<sequence>MNQTEKALALAKSDRLNCIAELDETALEQAKAQEADKQDKPLAGIPVLVKDNIDVKGLHTTAGSLALADNIAQEDAPVIRNLRRNGAVILGKTNMTEFANYTTDGMPGGYSSRGGQVIHAVNPKLSPTGSSSGSAVAVAAGIVPMAVGTDTSHSVTGCAMFNGICGLKPPVGTLSAEGIIPIARTLDSAGAMARNLTDALKLYSAMRDEPLPELKPLRMDKLRIAVNRANREHLQCQEQFLNSLLRKLKTGGAVIGEVDQGAAPEMVTIMQWEFGPMLEDYLAKSTAERKTLAEIVAYYEANPDTMMKYGDKLLRAALDETPGGLEGKPYLDALEARREAIAKVMAEIEDYDAVLMTGPTSIMHYCGLPTVTVAGAEKNPDGVNEAVILYGKDEYRLYEAALAIEQVMLKI</sequence>
<dbReference type="Proteomes" id="UP000682782">
    <property type="component" value="Chromosome"/>
</dbReference>